<proteinExistence type="predicted"/>
<evidence type="ECO:0000313" key="2">
    <source>
        <dbReference type="Proteomes" id="UP000321570"/>
    </source>
</evidence>
<reference evidence="1 2" key="1">
    <citation type="submission" date="2019-07" db="EMBL/GenBank/DDBJ databases">
        <authorList>
            <person name="Jastrzebski P J."/>
            <person name="Paukszto L."/>
            <person name="Jastrzebski P J."/>
        </authorList>
    </citation>
    <scope>NUCLEOTIDE SEQUENCE [LARGE SCALE GENOMIC DNA]</scope>
    <source>
        <strain evidence="1 2">WMS-il1</strain>
    </source>
</reference>
<name>A0A564Y2V0_HYMDI</name>
<sequence>SSHNHQATWWRYLRREKRKGHLISRSGIDLLSSLSSLTPDQPGILSVMSRGKRNDEDMVPNVPPSKCTHKIIIVKIDHIKH</sequence>
<keyword evidence="2" id="KW-1185">Reference proteome</keyword>
<gene>
    <name evidence="1" type="ORF">WMSIL1_LOCUS2023</name>
</gene>
<dbReference type="AlphaFoldDB" id="A0A564Y2V0"/>
<evidence type="ECO:0000313" key="1">
    <source>
        <dbReference type="EMBL" id="VUZ41118.1"/>
    </source>
</evidence>
<protein>
    <submittedName>
        <fullName evidence="1">Uncharacterized protein</fullName>
    </submittedName>
</protein>
<organism evidence="1 2">
    <name type="scientific">Hymenolepis diminuta</name>
    <name type="common">Rat tapeworm</name>
    <dbReference type="NCBI Taxonomy" id="6216"/>
    <lineage>
        <taxon>Eukaryota</taxon>
        <taxon>Metazoa</taxon>
        <taxon>Spiralia</taxon>
        <taxon>Lophotrochozoa</taxon>
        <taxon>Platyhelminthes</taxon>
        <taxon>Cestoda</taxon>
        <taxon>Eucestoda</taxon>
        <taxon>Cyclophyllidea</taxon>
        <taxon>Hymenolepididae</taxon>
        <taxon>Hymenolepis</taxon>
    </lineage>
</organism>
<dbReference type="EMBL" id="CABIJS010000049">
    <property type="protein sequence ID" value="VUZ41118.1"/>
    <property type="molecule type" value="Genomic_DNA"/>
</dbReference>
<dbReference type="Proteomes" id="UP000321570">
    <property type="component" value="Unassembled WGS sequence"/>
</dbReference>
<accession>A0A564Y2V0</accession>
<feature type="non-terminal residue" evidence="1">
    <location>
        <position position="1"/>
    </location>
</feature>